<dbReference type="Proteomes" id="UP000244450">
    <property type="component" value="Unassembled WGS sequence"/>
</dbReference>
<feature type="domain" description="ABC-three component systems C-terminal" evidence="1">
    <location>
        <begin position="208"/>
        <end position="424"/>
    </location>
</feature>
<dbReference type="Pfam" id="PF20280">
    <property type="entry name" value="CTD4"/>
    <property type="match status" value="1"/>
</dbReference>
<keyword evidence="3" id="KW-1185">Reference proteome</keyword>
<dbReference type="InterPro" id="IPR046916">
    <property type="entry name" value="ABC-3C_CTD4"/>
</dbReference>
<organism evidence="2 3">
    <name type="scientific">Chitinophaga parva</name>
    <dbReference type="NCBI Taxonomy" id="2169414"/>
    <lineage>
        <taxon>Bacteria</taxon>
        <taxon>Pseudomonadati</taxon>
        <taxon>Bacteroidota</taxon>
        <taxon>Chitinophagia</taxon>
        <taxon>Chitinophagales</taxon>
        <taxon>Chitinophagaceae</taxon>
        <taxon>Chitinophaga</taxon>
    </lineage>
</organism>
<evidence type="ECO:0000259" key="1">
    <source>
        <dbReference type="Pfam" id="PF20280"/>
    </source>
</evidence>
<proteinExistence type="predicted"/>
<name>A0A2T7BIP2_9BACT</name>
<evidence type="ECO:0000313" key="2">
    <source>
        <dbReference type="EMBL" id="PUZ26123.1"/>
    </source>
</evidence>
<protein>
    <recommendedName>
        <fullName evidence="1">ABC-three component systems C-terminal domain-containing protein</fullName>
    </recommendedName>
</protein>
<evidence type="ECO:0000313" key="3">
    <source>
        <dbReference type="Proteomes" id="UP000244450"/>
    </source>
</evidence>
<reference evidence="2 3" key="1">
    <citation type="submission" date="2018-04" db="EMBL/GenBank/DDBJ databases">
        <title>Chitinophaga fuyangensis sp. nov., isolated from soil in a chemical factory.</title>
        <authorList>
            <person name="Chen K."/>
        </authorList>
    </citation>
    <scope>NUCLEOTIDE SEQUENCE [LARGE SCALE GENOMIC DNA]</scope>
    <source>
        <strain evidence="2 3">LY-1</strain>
    </source>
</reference>
<dbReference type="EMBL" id="QCYK01000002">
    <property type="protein sequence ID" value="PUZ26123.1"/>
    <property type="molecule type" value="Genomic_DNA"/>
</dbReference>
<accession>A0A2T7BIP2</accession>
<dbReference type="SUPFAM" id="SSF50494">
    <property type="entry name" value="Trypsin-like serine proteases"/>
    <property type="match status" value="1"/>
</dbReference>
<comment type="caution">
    <text evidence="2">The sequence shown here is derived from an EMBL/GenBank/DDBJ whole genome shotgun (WGS) entry which is preliminary data.</text>
</comment>
<dbReference type="InterPro" id="IPR009003">
    <property type="entry name" value="Peptidase_S1_PA"/>
</dbReference>
<gene>
    <name evidence="2" type="ORF">DCC81_17955</name>
</gene>
<dbReference type="OrthoDB" id="623545at2"/>
<dbReference type="RefSeq" id="WP_108687960.1">
    <property type="nucleotide sequence ID" value="NZ_QCYK01000002.1"/>
</dbReference>
<sequence>MTPEQLKTYIVSLNNGSGCLFQPMEGINAYTYILTAKHLFEGTRRDENGNNTTYDTRNGDTVPITRLTYQAGSWSEIIFNFVVNKGENYFASPNADAVILKIDFLAGFDKIFQSSISPATNGYGLNGYPNIYRPRAVGERSTTHAISRLISGGSQTYGAQLENVTLAQLQLQGMSGGGIVKIIDNAISIIGIQSKVAHQMLAGGQIDFVPMEYFNQIIKSVANPQKLSALYPPFLHSFEFLKNDAFLLEVDEIDEGNIEGARITLRNKAEQIVKSDISPQGIKELFEARLLIIEGETSCFSHKEIWIAWLEFLTILNIVKYDPIQKTMLSNIFNEYRLKYIDGHGWTEVRKDLGRSDYIGLKPDSTIFVSSKTPPKSSFILKKGKVIDIAKPYDKRGFKTDEGIDPFTSFDFVHLEHFKEICIIRKLSEYQDLNEDQLLEKLKSEYHELFD</sequence>
<dbReference type="AlphaFoldDB" id="A0A2T7BIP2"/>